<dbReference type="Gene3D" id="2.60.40.10">
    <property type="entry name" value="Immunoglobulins"/>
    <property type="match status" value="1"/>
</dbReference>
<proteinExistence type="predicted"/>
<dbReference type="Proteomes" id="UP000655443">
    <property type="component" value="Unassembled WGS sequence"/>
</dbReference>
<sequence>MYLGTPGARQNCPADVTGRTEALLVRPSGATRITVTENPASRTYSATAAGITVTAGYGGDRAGIQRVLGSAGLPAASARTAAPSAAPAALAVPADATSYQGKGFDACAAPGQAAMDAWKGSSGYGAVGVYIGGENRGCPQANLDAQWVRTQYTNGWRFLPIYVGKQATADSGSCGGHCSVITDPVPQGTAAADDAVAQAKAVGLDAGSVIYENMENYPRGGDNTARVLAYLDAWTKRLHTLGYRSGAYGGGASLTPDLVAAAGRIVLPDVIDTARWDNRETTDDPAIPAGLWTDHQRVHQYAGDLYETHGGVRIGIDRDFMDVGAGSTPPPPRKKATKLAHTGPKTVSDGSPATLSATLTTDAGAPVAGKKVSFALGAQTCDGTTDAQGAASCAIASVDAPLNADATVPVKVSFAGDDGYLPAEATATVRLRYVTGRAYGLSADVSLLGLPVVSVPPTPDTGTVRTAGASGTAPPCTADLTTVVLTSKTLCARVDTKAGPGSATATASLEEATIGLPGLPVLKVSGIKAGSTGTCGAVSGSTDLTLTVAGVPVKVDGSVNESVDLGVVGVKLVVNEQVRTADGGLTVDAVHLTAPGVDVVVASSTSAAHNCG</sequence>
<gene>
    <name evidence="3" type="ORF">GCM10010339_02550</name>
</gene>
<dbReference type="EMBL" id="BMVG01000001">
    <property type="protein sequence ID" value="GHD97935.1"/>
    <property type="molecule type" value="Genomic_DNA"/>
</dbReference>
<keyword evidence="4" id="KW-1185">Reference proteome</keyword>
<evidence type="ECO:0000313" key="3">
    <source>
        <dbReference type="EMBL" id="GHD97935.1"/>
    </source>
</evidence>
<dbReference type="Gene3D" id="3.20.20.80">
    <property type="entry name" value="Glycosidases"/>
    <property type="match status" value="1"/>
</dbReference>
<accession>A0A919D023</accession>
<dbReference type="InterPro" id="IPR017853">
    <property type="entry name" value="GH"/>
</dbReference>
<organism evidence="3 4">
    <name type="scientific">Streptomyces alanosinicus</name>
    <dbReference type="NCBI Taxonomy" id="68171"/>
    <lineage>
        <taxon>Bacteria</taxon>
        <taxon>Bacillati</taxon>
        <taxon>Actinomycetota</taxon>
        <taxon>Actinomycetes</taxon>
        <taxon>Kitasatosporales</taxon>
        <taxon>Streptomycetaceae</taxon>
        <taxon>Streptomyces</taxon>
    </lineage>
</organism>
<feature type="region of interest" description="Disordered" evidence="1">
    <location>
        <begin position="325"/>
        <end position="350"/>
    </location>
</feature>
<comment type="caution">
    <text evidence="3">The sequence shown here is derived from an EMBL/GenBank/DDBJ whole genome shotgun (WGS) entry which is preliminary data.</text>
</comment>
<evidence type="ECO:0000256" key="1">
    <source>
        <dbReference type="SAM" id="MobiDB-lite"/>
    </source>
</evidence>
<reference evidence="3" key="2">
    <citation type="submission" date="2020-09" db="EMBL/GenBank/DDBJ databases">
        <authorList>
            <person name="Sun Q."/>
            <person name="Ohkuma M."/>
        </authorList>
    </citation>
    <scope>NUCLEOTIDE SEQUENCE</scope>
    <source>
        <strain evidence="3">JCM 4714</strain>
    </source>
</reference>
<dbReference type="SUPFAM" id="SSF51445">
    <property type="entry name" value="(Trans)glycosidases"/>
    <property type="match status" value="1"/>
</dbReference>
<dbReference type="AlphaFoldDB" id="A0A919D023"/>
<protein>
    <recommendedName>
        <fullName evidence="2">Rv2525c-like glycoside hydrolase-like domain-containing protein</fullName>
    </recommendedName>
</protein>
<dbReference type="Pfam" id="PF08924">
    <property type="entry name" value="Rv2525c_GlyHyd-like"/>
    <property type="match status" value="1"/>
</dbReference>
<dbReference type="NCBIfam" id="NF040603">
    <property type="entry name" value="choice_anch_P"/>
    <property type="match status" value="1"/>
</dbReference>
<evidence type="ECO:0000313" key="4">
    <source>
        <dbReference type="Proteomes" id="UP000655443"/>
    </source>
</evidence>
<dbReference type="InterPro" id="IPR013783">
    <property type="entry name" value="Ig-like_fold"/>
</dbReference>
<dbReference type="GO" id="GO:0005975">
    <property type="term" value="P:carbohydrate metabolic process"/>
    <property type="evidence" value="ECO:0007669"/>
    <property type="project" value="UniProtKB-ARBA"/>
</dbReference>
<feature type="domain" description="Rv2525c-like glycoside hydrolase-like" evidence="2">
    <location>
        <begin position="116"/>
        <end position="320"/>
    </location>
</feature>
<name>A0A919D023_9ACTN</name>
<reference evidence="3" key="1">
    <citation type="journal article" date="2014" name="Int. J. Syst. Evol. Microbiol.">
        <title>Complete genome sequence of Corynebacterium casei LMG S-19264T (=DSM 44701T), isolated from a smear-ripened cheese.</title>
        <authorList>
            <consortium name="US DOE Joint Genome Institute (JGI-PGF)"/>
            <person name="Walter F."/>
            <person name="Albersmeier A."/>
            <person name="Kalinowski J."/>
            <person name="Ruckert C."/>
        </authorList>
    </citation>
    <scope>NUCLEOTIDE SEQUENCE</scope>
    <source>
        <strain evidence="3">JCM 4714</strain>
    </source>
</reference>
<dbReference type="RefSeq" id="WP_229880436.1">
    <property type="nucleotide sequence ID" value="NZ_BMVG01000001.1"/>
</dbReference>
<dbReference type="InterPro" id="IPR015020">
    <property type="entry name" value="Rv2525c-like_Glyco_Hydro-like"/>
</dbReference>
<evidence type="ECO:0000259" key="2">
    <source>
        <dbReference type="Pfam" id="PF08924"/>
    </source>
</evidence>